<keyword evidence="2" id="KW-1185">Reference proteome</keyword>
<dbReference type="EMBL" id="JAEPBG010000016">
    <property type="protein sequence ID" value="MBK4738032.1"/>
    <property type="molecule type" value="Genomic_DNA"/>
</dbReference>
<dbReference type="AlphaFoldDB" id="A0A934T2A8"/>
<evidence type="ECO:0000313" key="1">
    <source>
        <dbReference type="EMBL" id="MBK4738032.1"/>
    </source>
</evidence>
<protein>
    <submittedName>
        <fullName evidence="1">Uncharacterized protein</fullName>
    </submittedName>
</protein>
<name>A0A934T2A8_9BURK</name>
<sequence length="77" mass="8543">MEASLPAPVYGKTFEEDRQAREAVNLLLKAMRVSGNDAGRMLTEQAWRTSMPGITEEQYFSAAPRTIAVIWVGVEAQ</sequence>
<organism evidence="1 2">
    <name type="scientific">Noviherbaspirillum pedocola</name>
    <dbReference type="NCBI Taxonomy" id="2801341"/>
    <lineage>
        <taxon>Bacteria</taxon>
        <taxon>Pseudomonadati</taxon>
        <taxon>Pseudomonadota</taxon>
        <taxon>Betaproteobacteria</taxon>
        <taxon>Burkholderiales</taxon>
        <taxon>Oxalobacteraceae</taxon>
        <taxon>Noviherbaspirillum</taxon>
    </lineage>
</organism>
<proteinExistence type="predicted"/>
<reference evidence="1" key="1">
    <citation type="submission" date="2021-01" db="EMBL/GenBank/DDBJ databases">
        <title>Genome sequence of strain Noviherbaspirillum sp. DKR-6.</title>
        <authorList>
            <person name="Chaudhary D.K."/>
        </authorList>
    </citation>
    <scope>NUCLEOTIDE SEQUENCE</scope>
    <source>
        <strain evidence="1">DKR-6</strain>
    </source>
</reference>
<gene>
    <name evidence="1" type="ORF">JJB74_25700</name>
</gene>
<accession>A0A934T2A8</accession>
<dbReference type="Proteomes" id="UP000622890">
    <property type="component" value="Unassembled WGS sequence"/>
</dbReference>
<dbReference type="RefSeq" id="WP_200596902.1">
    <property type="nucleotide sequence ID" value="NZ_JAEPBG010000016.1"/>
</dbReference>
<evidence type="ECO:0000313" key="2">
    <source>
        <dbReference type="Proteomes" id="UP000622890"/>
    </source>
</evidence>
<comment type="caution">
    <text evidence="1">The sequence shown here is derived from an EMBL/GenBank/DDBJ whole genome shotgun (WGS) entry which is preliminary data.</text>
</comment>